<gene>
    <name evidence="1" type="ORF">CBR_g38959</name>
</gene>
<proteinExistence type="predicted"/>
<name>A0A388K0T3_CHABU</name>
<comment type="caution">
    <text evidence="1">The sequence shown here is derived from an EMBL/GenBank/DDBJ whole genome shotgun (WGS) entry which is preliminary data.</text>
</comment>
<accession>A0A388K0T3</accession>
<evidence type="ECO:0000313" key="2">
    <source>
        <dbReference type="Proteomes" id="UP000265515"/>
    </source>
</evidence>
<sequence>MAITTLNGSAFLLSAGDARTSSYPNFQLSRVFFGPLVLHHCDERLFCQRLPEEGSGTYPGGLSPCEEDIARELEKIQGRVIAVDCMHGQVLHGAC</sequence>
<organism evidence="1 2">
    <name type="scientific">Chara braunii</name>
    <name type="common">Braun's stonewort</name>
    <dbReference type="NCBI Taxonomy" id="69332"/>
    <lineage>
        <taxon>Eukaryota</taxon>
        <taxon>Viridiplantae</taxon>
        <taxon>Streptophyta</taxon>
        <taxon>Charophyceae</taxon>
        <taxon>Charales</taxon>
        <taxon>Characeae</taxon>
        <taxon>Chara</taxon>
    </lineage>
</organism>
<evidence type="ECO:0000313" key="1">
    <source>
        <dbReference type="EMBL" id="GBG63648.1"/>
    </source>
</evidence>
<dbReference type="AlphaFoldDB" id="A0A388K0T3"/>
<dbReference type="Gramene" id="GBG63648">
    <property type="protein sequence ID" value="GBG63648"/>
    <property type="gene ID" value="CBR_g38959"/>
</dbReference>
<protein>
    <submittedName>
        <fullName evidence="1">Uncharacterized protein</fullName>
    </submittedName>
</protein>
<reference evidence="1 2" key="1">
    <citation type="journal article" date="2018" name="Cell">
        <title>The Chara Genome: Secondary Complexity and Implications for Plant Terrestrialization.</title>
        <authorList>
            <person name="Nishiyama T."/>
            <person name="Sakayama H."/>
            <person name="Vries J.D."/>
            <person name="Buschmann H."/>
            <person name="Saint-Marcoux D."/>
            <person name="Ullrich K.K."/>
            <person name="Haas F.B."/>
            <person name="Vanderstraeten L."/>
            <person name="Becker D."/>
            <person name="Lang D."/>
            <person name="Vosolsobe S."/>
            <person name="Rombauts S."/>
            <person name="Wilhelmsson P.K.I."/>
            <person name="Janitza P."/>
            <person name="Kern R."/>
            <person name="Heyl A."/>
            <person name="Rumpler F."/>
            <person name="Villalobos L.I.A.C."/>
            <person name="Clay J.M."/>
            <person name="Skokan R."/>
            <person name="Toyoda A."/>
            <person name="Suzuki Y."/>
            <person name="Kagoshima H."/>
            <person name="Schijlen E."/>
            <person name="Tajeshwar N."/>
            <person name="Catarino B."/>
            <person name="Hetherington A.J."/>
            <person name="Saltykova A."/>
            <person name="Bonnot C."/>
            <person name="Breuninger H."/>
            <person name="Symeonidi A."/>
            <person name="Radhakrishnan G.V."/>
            <person name="Van Nieuwerburgh F."/>
            <person name="Deforce D."/>
            <person name="Chang C."/>
            <person name="Karol K.G."/>
            <person name="Hedrich R."/>
            <person name="Ulvskov P."/>
            <person name="Glockner G."/>
            <person name="Delwiche C.F."/>
            <person name="Petrasek J."/>
            <person name="Van de Peer Y."/>
            <person name="Friml J."/>
            <person name="Beilby M."/>
            <person name="Dolan L."/>
            <person name="Kohara Y."/>
            <person name="Sugano S."/>
            <person name="Fujiyama A."/>
            <person name="Delaux P.-M."/>
            <person name="Quint M."/>
            <person name="TheiBen G."/>
            <person name="Hagemann M."/>
            <person name="Harholt J."/>
            <person name="Dunand C."/>
            <person name="Zachgo S."/>
            <person name="Langdale J."/>
            <person name="Maumus F."/>
            <person name="Straeten D.V.D."/>
            <person name="Gould S.B."/>
            <person name="Rensing S.A."/>
        </authorList>
    </citation>
    <scope>NUCLEOTIDE SEQUENCE [LARGE SCALE GENOMIC DNA]</scope>
    <source>
        <strain evidence="1 2">S276</strain>
    </source>
</reference>
<keyword evidence="2" id="KW-1185">Reference proteome</keyword>
<dbReference type="EMBL" id="BFEA01000041">
    <property type="protein sequence ID" value="GBG63648.1"/>
    <property type="molecule type" value="Genomic_DNA"/>
</dbReference>
<dbReference type="Proteomes" id="UP000265515">
    <property type="component" value="Unassembled WGS sequence"/>
</dbReference>